<name>A0A0D2AGL4_EXOME</name>
<accession>A0A0D2AGL4</accession>
<dbReference type="OrthoDB" id="202195at2759"/>
<proteinExistence type="predicted"/>
<dbReference type="Pfam" id="PF06522">
    <property type="entry name" value="B12D"/>
    <property type="match status" value="1"/>
</dbReference>
<dbReference type="HOGENOM" id="CLU_171231_0_0_1"/>
<keyword evidence="1" id="KW-0812">Transmembrane</keyword>
<dbReference type="RefSeq" id="XP_016229622.1">
    <property type="nucleotide sequence ID" value="XM_016365973.1"/>
</dbReference>
<gene>
    <name evidence="2" type="ORF">PV10_01739</name>
</gene>
<dbReference type="OMA" id="PTRVLRM"/>
<keyword evidence="1" id="KW-0472">Membrane</keyword>
<keyword evidence="1" id="KW-1133">Transmembrane helix</keyword>
<protein>
    <submittedName>
        <fullName evidence="2">Uncharacterized protein</fullName>
    </submittedName>
</protein>
<organism evidence="2 3">
    <name type="scientific">Exophiala mesophila</name>
    <name type="common">Black yeast-like fungus</name>
    <dbReference type="NCBI Taxonomy" id="212818"/>
    <lineage>
        <taxon>Eukaryota</taxon>
        <taxon>Fungi</taxon>
        <taxon>Dikarya</taxon>
        <taxon>Ascomycota</taxon>
        <taxon>Pezizomycotina</taxon>
        <taxon>Eurotiomycetes</taxon>
        <taxon>Chaetothyriomycetidae</taxon>
        <taxon>Chaetothyriales</taxon>
        <taxon>Herpotrichiellaceae</taxon>
        <taxon>Exophiala</taxon>
    </lineage>
</organism>
<evidence type="ECO:0000313" key="2">
    <source>
        <dbReference type="EMBL" id="KIV98048.1"/>
    </source>
</evidence>
<feature type="transmembrane region" description="Helical" evidence="1">
    <location>
        <begin position="66"/>
        <end position="85"/>
    </location>
</feature>
<keyword evidence="3" id="KW-1185">Reference proteome</keyword>
<dbReference type="GeneID" id="27319584"/>
<sequence length="105" mass="11973">MNTARLLRLQPLRAAALRQPAMRQATFRQARPFHNSRAMLRAKEEEHSAHTITQRIRTLKKIPPELLPLGVVILFALAAATFAMTRKLLTDKTLRLHKNPPKPAH</sequence>
<dbReference type="Proteomes" id="UP000054302">
    <property type="component" value="Unassembled WGS sequence"/>
</dbReference>
<dbReference type="EMBL" id="KN847520">
    <property type="protein sequence ID" value="KIV98048.1"/>
    <property type="molecule type" value="Genomic_DNA"/>
</dbReference>
<dbReference type="InterPro" id="IPR010530">
    <property type="entry name" value="B12D"/>
</dbReference>
<evidence type="ECO:0000313" key="3">
    <source>
        <dbReference type="Proteomes" id="UP000054302"/>
    </source>
</evidence>
<reference evidence="2 3" key="1">
    <citation type="submission" date="2015-01" db="EMBL/GenBank/DDBJ databases">
        <title>The Genome Sequence of Exophiala mesophila CBS40295.</title>
        <authorList>
            <consortium name="The Broad Institute Genomics Platform"/>
            <person name="Cuomo C."/>
            <person name="de Hoog S."/>
            <person name="Gorbushina A."/>
            <person name="Stielow B."/>
            <person name="Teixiera M."/>
            <person name="Abouelleil A."/>
            <person name="Chapman S.B."/>
            <person name="Priest M."/>
            <person name="Young S.K."/>
            <person name="Wortman J."/>
            <person name="Nusbaum C."/>
            <person name="Birren B."/>
        </authorList>
    </citation>
    <scope>NUCLEOTIDE SEQUENCE [LARGE SCALE GENOMIC DNA]</scope>
    <source>
        <strain evidence="2 3">CBS 40295</strain>
    </source>
</reference>
<dbReference type="VEuPathDB" id="FungiDB:PV10_01739"/>
<evidence type="ECO:0000256" key="1">
    <source>
        <dbReference type="SAM" id="Phobius"/>
    </source>
</evidence>
<dbReference type="AlphaFoldDB" id="A0A0D2AGL4"/>